<accession>A0A913YP64</accession>
<dbReference type="EnsemblMetazoa" id="XM_028661138.1">
    <property type="protein sequence ID" value="XP_028516939.1"/>
    <property type="gene ID" value="LOC114575710"/>
</dbReference>
<dbReference type="InterPro" id="IPR058727">
    <property type="entry name" value="Helical_Vwde"/>
</dbReference>
<name>A0A913YP64_EXADI</name>
<dbReference type="PANTHER" id="PTHR14949">
    <property type="entry name" value="EGF-LIKE-DOMAIN, MULTIPLE 7, 8"/>
    <property type="match status" value="1"/>
</dbReference>
<dbReference type="PANTHER" id="PTHR14949:SF56">
    <property type="entry name" value="EGF-LIKE-DOMAIN, MULTIPLE 7"/>
    <property type="match status" value="1"/>
</dbReference>
<dbReference type="AlphaFoldDB" id="A0A913YP64"/>
<evidence type="ECO:0000259" key="3">
    <source>
        <dbReference type="PROSITE" id="PS51233"/>
    </source>
</evidence>
<sequence length="597" mass="67697">MLCKFSFPNWKNVSFGIEWFTDGYSVKNDTICSDESDPDCSNRHSGLPALHPDQIRSYFKPGHRVHCKLRMRYNTNVDNKWTAITKQSTQYFVGIKVVASHQNGLLKECNKDTRITVTFTPTVPIVDDANQKHLSIKILVPDRDELQTKSAIDTCDLKLRHGMPPNESRIITITPVCDNIDQTNVGSMEYRFVIADFGQRFWFLYKLPSVRVSISNTPQKQCSSVTDPHYTTFDGRYYNFMPIGDYVLYKNTFTDTEVHARSWVCVHWSSDVTCNCGAAIREGADIIIFSVCNANLVQTPRLLKTEIRSEGGLAPGTHIIRTVQGSKVTHDVLLPSGNRVKVERYRWGLNIFVKAFAPKPNTIFGLCGNLNGRQDDEFHQGGDNQNYGQDAVSFGESWRVDPRKSNFNLRLPAPTTPPTAKQPKYCECPETEQQSPNCDWNANRFKDFKKIPGQDIADQFRNNRRRRSITGNFYSDDIMDYEERSFFVDEKEVQFALRRIRSRRSVSKEVMSNENATKHCRAVIEDSTAGKTCSDVPGFNLTSAMVECITDLKLTGEIKFAGAAFDSMKEACEEVALKNVSLYKSDASGKFKPPADI</sequence>
<dbReference type="RefSeq" id="XP_028516939.1">
    <property type="nucleotide sequence ID" value="XM_028661138.1"/>
</dbReference>
<proteinExistence type="predicted"/>
<dbReference type="Proteomes" id="UP000887567">
    <property type="component" value="Unplaced"/>
</dbReference>
<evidence type="ECO:0000256" key="1">
    <source>
        <dbReference type="ARBA" id="ARBA00022729"/>
    </source>
</evidence>
<dbReference type="Pfam" id="PF26129">
    <property type="entry name" value="Vwde"/>
    <property type="match status" value="1"/>
</dbReference>
<dbReference type="InterPro" id="IPR050969">
    <property type="entry name" value="Dev_Signal_Modulators"/>
</dbReference>
<protein>
    <recommendedName>
        <fullName evidence="3">VWFD domain-containing protein</fullName>
    </recommendedName>
</protein>
<dbReference type="PROSITE" id="PS51233">
    <property type="entry name" value="VWFD"/>
    <property type="match status" value="1"/>
</dbReference>
<reference evidence="4" key="1">
    <citation type="submission" date="2022-11" db="UniProtKB">
        <authorList>
            <consortium name="EnsemblMetazoa"/>
        </authorList>
    </citation>
    <scope>IDENTIFICATION</scope>
</reference>
<dbReference type="GO" id="GO:0005576">
    <property type="term" value="C:extracellular region"/>
    <property type="evidence" value="ECO:0007669"/>
    <property type="project" value="TreeGrafter"/>
</dbReference>
<keyword evidence="1" id="KW-0732">Signal</keyword>
<keyword evidence="5" id="KW-1185">Reference proteome</keyword>
<keyword evidence="2" id="KW-1015">Disulfide bond</keyword>
<evidence type="ECO:0000313" key="5">
    <source>
        <dbReference type="Proteomes" id="UP000887567"/>
    </source>
</evidence>
<dbReference type="InterPro" id="IPR001846">
    <property type="entry name" value="VWF_type-D"/>
</dbReference>
<organism evidence="4 5">
    <name type="scientific">Exaiptasia diaphana</name>
    <name type="common">Tropical sea anemone</name>
    <name type="synonym">Aiptasia pulchella</name>
    <dbReference type="NCBI Taxonomy" id="2652724"/>
    <lineage>
        <taxon>Eukaryota</taxon>
        <taxon>Metazoa</taxon>
        <taxon>Cnidaria</taxon>
        <taxon>Anthozoa</taxon>
        <taxon>Hexacorallia</taxon>
        <taxon>Actiniaria</taxon>
        <taxon>Aiptasiidae</taxon>
        <taxon>Exaiptasia</taxon>
    </lineage>
</organism>
<dbReference type="GeneID" id="114575710"/>
<dbReference type="KEGG" id="epa:114575710"/>
<dbReference type="OMA" id="NTECCIT"/>
<dbReference type="Pfam" id="PF00094">
    <property type="entry name" value="VWD"/>
    <property type="match status" value="1"/>
</dbReference>
<dbReference type="GO" id="GO:0005102">
    <property type="term" value="F:signaling receptor binding"/>
    <property type="evidence" value="ECO:0007669"/>
    <property type="project" value="TreeGrafter"/>
</dbReference>
<evidence type="ECO:0000313" key="4">
    <source>
        <dbReference type="EnsemblMetazoa" id="XP_028516939.1"/>
    </source>
</evidence>
<dbReference type="OrthoDB" id="5982528at2759"/>
<feature type="domain" description="VWFD" evidence="3">
    <location>
        <begin position="220"/>
        <end position="406"/>
    </location>
</feature>
<dbReference type="GO" id="GO:0009986">
    <property type="term" value="C:cell surface"/>
    <property type="evidence" value="ECO:0007669"/>
    <property type="project" value="TreeGrafter"/>
</dbReference>
<evidence type="ECO:0000256" key="2">
    <source>
        <dbReference type="ARBA" id="ARBA00023157"/>
    </source>
</evidence>